<dbReference type="InterPro" id="IPR049821">
    <property type="entry name" value="PolIIIA_DnaE1_PHP"/>
</dbReference>
<dbReference type="InterPro" id="IPR016195">
    <property type="entry name" value="Pol/histidinol_Pase-like"/>
</dbReference>
<dbReference type="Gene3D" id="2.170.16.10">
    <property type="entry name" value="Hedgehog/Intein (Hint) domain"/>
    <property type="match status" value="1"/>
</dbReference>
<dbReference type="NCBIfam" id="NF004226">
    <property type="entry name" value="PRK05673.1"/>
    <property type="match status" value="1"/>
</dbReference>
<dbReference type="NCBIfam" id="TIGR00594">
    <property type="entry name" value="polc"/>
    <property type="match status" value="1"/>
</dbReference>
<dbReference type="PATRIC" id="fig|768671.3.peg.1294"/>
<keyword evidence="4" id="KW-0963">Cytoplasm</keyword>
<dbReference type="PRINTS" id="PR00379">
    <property type="entry name" value="INTEIN"/>
</dbReference>
<dbReference type="InterPro" id="IPR003141">
    <property type="entry name" value="Pol/His_phosphatase_N"/>
</dbReference>
<dbReference type="eggNOG" id="COG0587">
    <property type="taxonomic scope" value="Bacteria"/>
</dbReference>
<dbReference type="STRING" id="768671.ThimaDRAFT_1211"/>
<dbReference type="Pfam" id="PF14579">
    <property type="entry name" value="HHH_6"/>
    <property type="match status" value="1"/>
</dbReference>
<evidence type="ECO:0000256" key="7">
    <source>
        <dbReference type="ARBA" id="ARBA00022705"/>
    </source>
</evidence>
<comment type="catalytic activity">
    <reaction evidence="11">
        <text>DNA(n) + a 2'-deoxyribonucleoside 5'-triphosphate = DNA(n+1) + diphosphate</text>
        <dbReference type="Rhea" id="RHEA:22508"/>
        <dbReference type="Rhea" id="RHEA-COMP:17339"/>
        <dbReference type="Rhea" id="RHEA-COMP:17340"/>
        <dbReference type="ChEBI" id="CHEBI:33019"/>
        <dbReference type="ChEBI" id="CHEBI:61560"/>
        <dbReference type="ChEBI" id="CHEBI:173112"/>
        <dbReference type="EC" id="2.7.7.7"/>
    </reaction>
</comment>
<evidence type="ECO:0000256" key="6">
    <source>
        <dbReference type="ARBA" id="ARBA00022695"/>
    </source>
</evidence>
<feature type="domain" description="DOD-type homing endonuclease" evidence="12">
    <location>
        <begin position="867"/>
        <end position="1023"/>
    </location>
</feature>
<dbReference type="Pfam" id="PF14890">
    <property type="entry name" value="Intein_splicing"/>
    <property type="match status" value="1"/>
</dbReference>
<dbReference type="SMART" id="SM00305">
    <property type="entry name" value="HintC"/>
    <property type="match status" value="1"/>
</dbReference>
<evidence type="ECO:0000313" key="13">
    <source>
        <dbReference type="EMBL" id="EGV19765.1"/>
    </source>
</evidence>
<dbReference type="GO" id="GO:0005737">
    <property type="term" value="C:cytoplasm"/>
    <property type="evidence" value="ECO:0007669"/>
    <property type="project" value="UniProtKB-SubCell"/>
</dbReference>
<dbReference type="InterPro" id="IPR040982">
    <property type="entry name" value="DNA_pol3_finger"/>
</dbReference>
<evidence type="ECO:0000256" key="3">
    <source>
        <dbReference type="ARBA" id="ARBA00019114"/>
    </source>
</evidence>
<evidence type="ECO:0000256" key="4">
    <source>
        <dbReference type="ARBA" id="ARBA00022490"/>
    </source>
</evidence>
<dbReference type="InterPro" id="IPR027434">
    <property type="entry name" value="Homing_endonucl"/>
</dbReference>
<dbReference type="SUPFAM" id="SSF55608">
    <property type="entry name" value="Homing endonucleases"/>
    <property type="match status" value="1"/>
</dbReference>
<dbReference type="Gene3D" id="3.20.20.140">
    <property type="entry name" value="Metal-dependent hydrolases"/>
    <property type="match status" value="1"/>
</dbReference>
<evidence type="ECO:0000256" key="2">
    <source>
        <dbReference type="ARBA" id="ARBA00012417"/>
    </source>
</evidence>
<dbReference type="GO" id="GO:0006260">
    <property type="term" value="P:DNA replication"/>
    <property type="evidence" value="ECO:0007669"/>
    <property type="project" value="UniProtKB-KW"/>
</dbReference>
<dbReference type="Proteomes" id="UP000005459">
    <property type="component" value="Unassembled WGS sequence"/>
</dbReference>
<dbReference type="GO" id="GO:0008408">
    <property type="term" value="F:3'-5' exonuclease activity"/>
    <property type="evidence" value="ECO:0007669"/>
    <property type="project" value="InterPro"/>
</dbReference>
<dbReference type="InterPro" id="IPR006141">
    <property type="entry name" value="Intein_N"/>
</dbReference>
<dbReference type="CDD" id="cd04485">
    <property type="entry name" value="DnaE_OBF"/>
    <property type="match status" value="1"/>
</dbReference>
<evidence type="ECO:0000256" key="9">
    <source>
        <dbReference type="ARBA" id="ARBA00022932"/>
    </source>
</evidence>
<dbReference type="CDD" id="cd00081">
    <property type="entry name" value="Hint"/>
    <property type="match status" value="2"/>
</dbReference>
<dbReference type="InterPro" id="IPR041931">
    <property type="entry name" value="DNA_pol3_alpha_thumb_dom"/>
</dbReference>
<dbReference type="InterPro" id="IPR003587">
    <property type="entry name" value="Hint_dom_N"/>
</dbReference>
<dbReference type="InterPro" id="IPR004805">
    <property type="entry name" value="DnaE2/DnaE/PolC"/>
</dbReference>
<proteinExistence type="predicted"/>
<evidence type="ECO:0000256" key="11">
    <source>
        <dbReference type="ARBA" id="ARBA00049244"/>
    </source>
</evidence>
<dbReference type="PROSITE" id="PS50818">
    <property type="entry name" value="INTEIN_C_TER"/>
    <property type="match status" value="1"/>
</dbReference>
<dbReference type="InterPro" id="IPR004860">
    <property type="entry name" value="LAGLIDADG_dom"/>
</dbReference>
<dbReference type="InterPro" id="IPR048472">
    <property type="entry name" value="DNA_pol_IIIA_C"/>
</dbReference>
<gene>
    <name evidence="13" type="ORF">ThimaDRAFT_1211</name>
</gene>
<dbReference type="PROSITE" id="PS50817">
    <property type="entry name" value="INTEIN_N_TER"/>
    <property type="match status" value="1"/>
</dbReference>
<dbReference type="GO" id="GO:0016539">
    <property type="term" value="P:intein-mediated protein splicing"/>
    <property type="evidence" value="ECO:0007669"/>
    <property type="project" value="InterPro"/>
</dbReference>
<dbReference type="SMART" id="SM00306">
    <property type="entry name" value="HintN"/>
    <property type="match status" value="1"/>
</dbReference>
<dbReference type="InterPro" id="IPR036844">
    <property type="entry name" value="Hint_dom_sf"/>
</dbReference>
<dbReference type="InterPro" id="IPR011708">
    <property type="entry name" value="DNA_pol3_alpha_NTPase_dom"/>
</dbReference>
<evidence type="ECO:0000313" key="14">
    <source>
        <dbReference type="Proteomes" id="UP000005459"/>
    </source>
</evidence>
<dbReference type="FunFam" id="1.10.10.1600:FF:000001">
    <property type="entry name" value="DNA polymerase III subunit alpha"/>
    <property type="match status" value="1"/>
</dbReference>
<keyword evidence="14" id="KW-1185">Reference proteome</keyword>
<dbReference type="Gene3D" id="1.10.10.1600">
    <property type="entry name" value="Bacterial DNA polymerase III alpha subunit, thumb domain"/>
    <property type="match status" value="1"/>
</dbReference>
<dbReference type="Pfam" id="PF17657">
    <property type="entry name" value="DNA_pol3_finger"/>
    <property type="match status" value="1"/>
</dbReference>
<dbReference type="EC" id="2.7.7.7" evidence="2"/>
<keyword evidence="10" id="KW-0651">Protein splicing</keyword>
<dbReference type="SMART" id="SM00481">
    <property type="entry name" value="POLIIIAc"/>
    <property type="match status" value="1"/>
</dbReference>
<sequence>MDPSFVHLHLHSEYSLVDGLVRIKPLVKRVAALGMPAVAITDQCNFFALVRFYKAAVAAGLKPIAGADLLVRNPEDVNKPHRLVLLVQDAIGYRNLTRLISRAYVEGQHLGVPYVERDWIASAAEGLIALSGGPQGDVAQLLLNGHREAAEHRLAEWIGIFGDRYYLELVRTGREQEEALVEASVELALRSGVPVVATNDVRFLHPDDFEAHEVRVCIHEGRTLDDPRRPRRYSAEQSLRSPAEMAELFADLPEALENSVEIAKRCNLELTLGENFLPDFPVPAGMTVDSYFAEASRVGLEERLQRILDPEAADLADQRRLYRDRLDLELSVITQMGFPGYFLIVADFIQWAKAQGIPVGPGRGSGAGSLVAYALKITDLDPIEHDLLFERFLNPERVSMPDFDVDFCMEGRDRVIDYVAGKYGREAVSQIITFGTMAAKAVVRDVGRVMGHPYGFVDRVAKMVPFELGMTLEKALAESDDLKAAYEDDEEIRALIDMARKLEGLTRNAGKHAGGVVIAPTKLTDFAPLYCEQGGENLVTQFDKDDVEQVGLVKFDFLGLRTLTIIDWALKTVNALRREAGEPPIDIERIEPQDAEAFALLKRCETTAVFQLESRGMKELIKKLQPDSFGDITALVALFRPGPLQSGMVDDFINRKHGRADVAYPHPDLEPVLKPTYGIILYQEQVMQIAQVLAGYSLGGADLLRRAMGKKKQSEMDKQRAIFEEGAVARGVDGNVATYIFDLMDKFAGYGFNKCVVGDTLVTDPSSGERRCVKDIYRSGINSVASLLSDHQMGVSPVVQVMENGIQPVLRLTTSLGKALRATGNHPLLTATGWKRLDELRVGERIASPARLPIEGPEQWPEHELVTLGWVLSEGNTCHPSGFYFYNKDVEARDDFVSAASRFPDTVPTVRLRPERAETWCVYVGTGRDTRISCGNGHSFMPRSGARLWLERLEMIGQKAPEKHFPPSVFRLDNPCLAVILGRIWSGDGYVAGENATNKIPYLASASLRLISETQHLLLRFGIVSRLTEKHFPYKDGRIGYTLHLVGRRSITAFVELIGPHLVGKGNQLEALRRSLAEIPSDLESVDTLPPEIKQAVGLEKDRSGLTWRQIEARSGVCVREFYGKDTPHKRGFRRATIRKLAEFFDADALRQPAAAEIYWERVVSIEPDGAAMTYDLEVADTHNFVANDIIVHNSHSAAYALVSYQTLWLKTHYTAAFMAAVLSADMDNTDKVVTLIEECRALRLRVEPPAVNRSAYRFTVADPRTVIYGMGAIKGVGEGAIEAIIATRTAEGPFRDLWDFCRRIDLHKANRRVLEALVRAGALDELGPNRATLMAELPLALKLAEQHHATQAAGQTDLFGAFEPVASPEPDPQLASEVRADWEDELRLAGEKETLGLYLTGHPIDRYESELQAMAVSRIAKLLETDRELGRRDRRDREKRSVAGLVVSVRHGKTQRGRMGSVVLDDRTGRIEITVFSELYEQLRHLLVPDQILQVSGALNFDEYRDSWSLRADDVRTFEQARAAMADHLRLILDLSDPAAHAEGLARLEALRAALAAFRDGDLPVRLRYRRPGAAGELVLGDTWRVEPTDALLKRLRQLLGSDAVSVVYERSPLPLAQTETQAPRLAAVG</sequence>
<keyword evidence="6 13" id="KW-0548">Nucleotidyltransferase</keyword>
<dbReference type="GO" id="GO:0003676">
    <property type="term" value="F:nucleic acid binding"/>
    <property type="evidence" value="ECO:0007669"/>
    <property type="project" value="InterPro"/>
</dbReference>
<organism evidence="13 14">
    <name type="scientific">Thiocapsa marina 5811</name>
    <dbReference type="NCBI Taxonomy" id="768671"/>
    <lineage>
        <taxon>Bacteria</taxon>
        <taxon>Pseudomonadati</taxon>
        <taxon>Pseudomonadota</taxon>
        <taxon>Gammaproteobacteria</taxon>
        <taxon>Chromatiales</taxon>
        <taxon>Chromatiaceae</taxon>
        <taxon>Thiocapsa</taxon>
    </lineage>
</organism>
<dbReference type="GO" id="GO:0003887">
    <property type="term" value="F:DNA-directed DNA polymerase activity"/>
    <property type="evidence" value="ECO:0007669"/>
    <property type="project" value="UniProtKB-KW"/>
</dbReference>
<dbReference type="SUPFAM" id="SSF89550">
    <property type="entry name" value="PHP domain-like"/>
    <property type="match status" value="1"/>
</dbReference>
<accession>F9U7Y5</accession>
<dbReference type="PANTHER" id="PTHR32294:SF0">
    <property type="entry name" value="DNA POLYMERASE III SUBUNIT ALPHA"/>
    <property type="match status" value="1"/>
</dbReference>
<dbReference type="InterPro" id="IPR004365">
    <property type="entry name" value="NA-bd_OB_tRNA"/>
</dbReference>
<evidence type="ECO:0000256" key="8">
    <source>
        <dbReference type="ARBA" id="ARBA00022813"/>
    </source>
</evidence>
<dbReference type="GO" id="GO:0004519">
    <property type="term" value="F:endonuclease activity"/>
    <property type="evidence" value="ECO:0007669"/>
    <property type="project" value="InterPro"/>
</dbReference>
<dbReference type="Gene3D" id="3.10.28.10">
    <property type="entry name" value="Homing endonucleases"/>
    <property type="match status" value="1"/>
</dbReference>
<dbReference type="InterPro" id="IPR004013">
    <property type="entry name" value="PHP_dom"/>
</dbReference>
<keyword evidence="8" id="KW-0068">Autocatalytic cleavage</keyword>
<name>F9U7Y5_9GAMM</name>
<dbReference type="InterPro" id="IPR003586">
    <property type="entry name" value="Hint_dom_C"/>
</dbReference>
<keyword evidence="5 13" id="KW-0808">Transferase</keyword>
<dbReference type="Gene3D" id="1.10.150.870">
    <property type="match status" value="1"/>
</dbReference>
<keyword evidence="9" id="KW-0239">DNA-directed DNA polymerase</keyword>
<dbReference type="RefSeq" id="WP_007192088.1">
    <property type="nucleotide sequence ID" value="NZ_AFWV01000003.1"/>
</dbReference>
<evidence type="ECO:0000256" key="10">
    <source>
        <dbReference type="ARBA" id="ARBA00023000"/>
    </source>
</evidence>
<dbReference type="Pfam" id="PF20914">
    <property type="entry name" value="DNA_pol_IIIA_C"/>
    <property type="match status" value="1"/>
</dbReference>
<dbReference type="Pfam" id="PF01336">
    <property type="entry name" value="tRNA_anti-codon"/>
    <property type="match status" value="1"/>
</dbReference>
<reference evidence="13 14" key="1">
    <citation type="submission" date="2011-06" db="EMBL/GenBank/DDBJ databases">
        <title>The draft genome of Thiocapsa marina 5811.</title>
        <authorList>
            <consortium name="US DOE Joint Genome Institute (JGI-PGF)"/>
            <person name="Lucas S."/>
            <person name="Han J."/>
            <person name="Cheng J.-F."/>
            <person name="Goodwin L."/>
            <person name="Pitluck S."/>
            <person name="Peters L."/>
            <person name="Land M.L."/>
            <person name="Hauser L."/>
            <person name="Vogl K."/>
            <person name="Liu Z."/>
            <person name="Imhoff J."/>
            <person name="Thiel V."/>
            <person name="Frigaard N.-U."/>
            <person name="Bryant D."/>
            <person name="Woyke T.J."/>
        </authorList>
    </citation>
    <scope>NUCLEOTIDE SEQUENCE [LARGE SCALE GENOMIC DNA]</scope>
    <source>
        <strain evidence="13 14">5811</strain>
    </source>
</reference>
<dbReference type="Pfam" id="PF14528">
    <property type="entry name" value="LAGLIDADG_3"/>
    <property type="match status" value="1"/>
</dbReference>
<dbReference type="InterPro" id="IPR030934">
    <property type="entry name" value="Intein_C"/>
</dbReference>
<dbReference type="EMBL" id="AFWV01000003">
    <property type="protein sequence ID" value="EGV19765.1"/>
    <property type="molecule type" value="Genomic_DNA"/>
</dbReference>
<dbReference type="CDD" id="cd07433">
    <property type="entry name" value="PHP_PolIIIA_DnaE1"/>
    <property type="match status" value="1"/>
</dbReference>
<dbReference type="InterPro" id="IPR006142">
    <property type="entry name" value="INTEIN"/>
</dbReference>
<evidence type="ECO:0000256" key="5">
    <source>
        <dbReference type="ARBA" id="ARBA00022679"/>
    </source>
</evidence>
<protein>
    <recommendedName>
        <fullName evidence="3">DNA polymerase III subunit alpha</fullName>
        <ecNumber evidence="2">2.7.7.7</ecNumber>
    </recommendedName>
</protein>
<dbReference type="Pfam" id="PF07733">
    <property type="entry name" value="DNA_pol3_alpha"/>
    <property type="match status" value="1"/>
</dbReference>
<dbReference type="OrthoDB" id="9803237at2"/>
<dbReference type="PANTHER" id="PTHR32294">
    <property type="entry name" value="DNA POLYMERASE III SUBUNIT ALPHA"/>
    <property type="match status" value="1"/>
</dbReference>
<dbReference type="NCBIfam" id="TIGR01443">
    <property type="entry name" value="intein_Cterm"/>
    <property type="match status" value="1"/>
</dbReference>
<dbReference type="InterPro" id="IPR004042">
    <property type="entry name" value="Intein_endonuc_central"/>
</dbReference>
<dbReference type="InterPro" id="IPR029460">
    <property type="entry name" value="DNAPol_HHH"/>
</dbReference>
<evidence type="ECO:0000259" key="12">
    <source>
        <dbReference type="PROSITE" id="PS50819"/>
    </source>
</evidence>
<evidence type="ECO:0000256" key="1">
    <source>
        <dbReference type="ARBA" id="ARBA00004496"/>
    </source>
</evidence>
<dbReference type="PROSITE" id="PS50819">
    <property type="entry name" value="INTEIN_ENDONUCLEASE"/>
    <property type="match status" value="1"/>
</dbReference>
<dbReference type="SUPFAM" id="SSF51294">
    <property type="entry name" value="Hedgehog/intein (Hint) domain"/>
    <property type="match status" value="1"/>
</dbReference>
<dbReference type="Pfam" id="PF02811">
    <property type="entry name" value="PHP"/>
    <property type="match status" value="1"/>
</dbReference>
<comment type="subcellular location">
    <subcellularLocation>
        <location evidence="1">Cytoplasm</location>
    </subcellularLocation>
</comment>
<keyword evidence="7" id="KW-0235">DNA replication</keyword>